<keyword evidence="2" id="KW-1185">Reference proteome</keyword>
<dbReference type="EMBL" id="BPLQ01013698">
    <property type="protein sequence ID" value="GIY74093.1"/>
    <property type="molecule type" value="Genomic_DNA"/>
</dbReference>
<organism evidence="1 2">
    <name type="scientific">Caerostris darwini</name>
    <dbReference type="NCBI Taxonomy" id="1538125"/>
    <lineage>
        <taxon>Eukaryota</taxon>
        <taxon>Metazoa</taxon>
        <taxon>Ecdysozoa</taxon>
        <taxon>Arthropoda</taxon>
        <taxon>Chelicerata</taxon>
        <taxon>Arachnida</taxon>
        <taxon>Araneae</taxon>
        <taxon>Araneomorphae</taxon>
        <taxon>Entelegynae</taxon>
        <taxon>Araneoidea</taxon>
        <taxon>Araneidae</taxon>
        <taxon>Caerostris</taxon>
    </lineage>
</organism>
<dbReference type="AlphaFoldDB" id="A0AAV4VVD8"/>
<evidence type="ECO:0000313" key="1">
    <source>
        <dbReference type="EMBL" id="GIY74093.1"/>
    </source>
</evidence>
<accession>A0AAV4VVD8</accession>
<name>A0AAV4VVD8_9ARAC</name>
<protein>
    <submittedName>
        <fullName evidence="1">Uncharacterized protein</fullName>
    </submittedName>
</protein>
<reference evidence="1 2" key="1">
    <citation type="submission" date="2021-06" db="EMBL/GenBank/DDBJ databases">
        <title>Caerostris darwini draft genome.</title>
        <authorList>
            <person name="Kono N."/>
            <person name="Arakawa K."/>
        </authorList>
    </citation>
    <scope>NUCLEOTIDE SEQUENCE [LARGE SCALE GENOMIC DNA]</scope>
</reference>
<dbReference type="Proteomes" id="UP001054837">
    <property type="component" value="Unassembled WGS sequence"/>
</dbReference>
<sequence length="84" mass="9512">MADIRSFALFVAYYGLFDLYSRIRNDAFFARSKDSFVFRASSSCLHGSANTTPFKTNHPAKRISIAIVIRDGLLRSLEDLSVFQ</sequence>
<comment type="caution">
    <text evidence="1">The sequence shown here is derived from an EMBL/GenBank/DDBJ whole genome shotgun (WGS) entry which is preliminary data.</text>
</comment>
<gene>
    <name evidence="1" type="ORF">CDAR_66191</name>
</gene>
<proteinExistence type="predicted"/>
<evidence type="ECO:0000313" key="2">
    <source>
        <dbReference type="Proteomes" id="UP001054837"/>
    </source>
</evidence>